<accession>A0AA48GHY7</accession>
<dbReference type="Pfam" id="PF02065">
    <property type="entry name" value="Melibiase"/>
    <property type="match status" value="1"/>
</dbReference>
<evidence type="ECO:0000313" key="5">
    <source>
        <dbReference type="Proteomes" id="UP001238179"/>
    </source>
</evidence>
<dbReference type="EMBL" id="AP027080">
    <property type="protein sequence ID" value="BDU71577.1"/>
    <property type="molecule type" value="Genomic_DNA"/>
</dbReference>
<proteinExistence type="predicted"/>
<dbReference type="KEGG" id="msil:METEAL_07510"/>
<dbReference type="Gene3D" id="3.20.20.70">
    <property type="entry name" value="Aldolase class I"/>
    <property type="match status" value="1"/>
</dbReference>
<dbReference type="CDD" id="cd14791">
    <property type="entry name" value="GH36"/>
    <property type="match status" value="1"/>
</dbReference>
<dbReference type="GO" id="GO:0016052">
    <property type="term" value="P:carbohydrate catabolic process"/>
    <property type="evidence" value="ECO:0007669"/>
    <property type="project" value="InterPro"/>
</dbReference>
<dbReference type="PROSITE" id="PS51257">
    <property type="entry name" value="PROKAR_LIPOPROTEIN"/>
    <property type="match status" value="1"/>
</dbReference>
<reference evidence="5" key="1">
    <citation type="journal article" date="2023" name="Int. J. Syst. Evol. Microbiol.">
        <title>Mesoterricola silvestris gen. nov., sp. nov., Mesoterricola sediminis sp. nov., Geothrix oryzae sp. nov., Geothrix edaphica sp. nov., Geothrix rubra sp. nov., and Geothrix limicola sp. nov., six novel members of Acidobacteriota isolated from soils.</title>
        <authorList>
            <person name="Itoh H."/>
            <person name="Sugisawa Y."/>
            <person name="Mise K."/>
            <person name="Xu Z."/>
            <person name="Kuniyasu M."/>
            <person name="Ushijima N."/>
            <person name="Kawano K."/>
            <person name="Kobayashi E."/>
            <person name="Shiratori Y."/>
            <person name="Masuda Y."/>
            <person name="Senoo K."/>
        </authorList>
    </citation>
    <scope>NUCLEOTIDE SEQUENCE [LARGE SCALE GENOMIC DNA]</scope>
    <source>
        <strain evidence="5">W79</strain>
    </source>
</reference>
<dbReference type="InterPro" id="IPR050985">
    <property type="entry name" value="Alpha-glycosidase_related"/>
</dbReference>
<dbReference type="GO" id="GO:0004557">
    <property type="term" value="F:alpha-galactosidase activity"/>
    <property type="evidence" value="ECO:0007669"/>
    <property type="project" value="InterPro"/>
</dbReference>
<dbReference type="Proteomes" id="UP001238179">
    <property type="component" value="Chromosome"/>
</dbReference>
<name>A0AA48GHY7_9BACT</name>
<keyword evidence="5" id="KW-1185">Reference proteome</keyword>
<feature type="chain" id="PRO_5041378553" description="Alpha-galactosidase" evidence="3">
    <location>
        <begin position="21"/>
        <end position="675"/>
    </location>
</feature>
<keyword evidence="3" id="KW-0732">Signal</keyword>
<dbReference type="InterPro" id="IPR017853">
    <property type="entry name" value="GH"/>
</dbReference>
<gene>
    <name evidence="4" type="ORF">METEAL_07510</name>
</gene>
<evidence type="ECO:0000256" key="3">
    <source>
        <dbReference type="SAM" id="SignalP"/>
    </source>
</evidence>
<evidence type="ECO:0000256" key="1">
    <source>
        <dbReference type="ARBA" id="ARBA00022801"/>
    </source>
</evidence>
<dbReference type="PANTHER" id="PTHR43053:SF3">
    <property type="entry name" value="ALPHA-GALACTOSIDASE C-RELATED"/>
    <property type="match status" value="1"/>
</dbReference>
<organism evidence="4 5">
    <name type="scientific">Mesoterricola silvestris</name>
    <dbReference type="NCBI Taxonomy" id="2927979"/>
    <lineage>
        <taxon>Bacteria</taxon>
        <taxon>Pseudomonadati</taxon>
        <taxon>Acidobacteriota</taxon>
        <taxon>Holophagae</taxon>
        <taxon>Holophagales</taxon>
        <taxon>Holophagaceae</taxon>
        <taxon>Mesoterricola</taxon>
    </lineage>
</organism>
<dbReference type="PANTHER" id="PTHR43053">
    <property type="entry name" value="GLYCOSIDASE FAMILY 31"/>
    <property type="match status" value="1"/>
</dbReference>
<evidence type="ECO:0000313" key="4">
    <source>
        <dbReference type="EMBL" id="BDU71577.1"/>
    </source>
</evidence>
<dbReference type="AlphaFoldDB" id="A0AA48GHY7"/>
<dbReference type="InterPro" id="IPR002252">
    <property type="entry name" value="Glyco_hydro_36"/>
</dbReference>
<dbReference type="SUPFAM" id="SSF51445">
    <property type="entry name" value="(Trans)glycosidases"/>
    <property type="match status" value="1"/>
</dbReference>
<evidence type="ECO:0000256" key="2">
    <source>
        <dbReference type="ARBA" id="ARBA00023295"/>
    </source>
</evidence>
<keyword evidence="1" id="KW-0378">Hydrolase</keyword>
<protein>
    <recommendedName>
        <fullName evidence="6">Alpha-galactosidase</fullName>
    </recommendedName>
</protein>
<keyword evidence="2" id="KW-0326">Glycosidase</keyword>
<evidence type="ECO:0008006" key="6">
    <source>
        <dbReference type="Google" id="ProtNLM"/>
    </source>
</evidence>
<feature type="signal peptide" evidence="3">
    <location>
        <begin position="1"/>
        <end position="20"/>
    </location>
</feature>
<dbReference type="InterPro" id="IPR013785">
    <property type="entry name" value="Aldolase_TIM"/>
</dbReference>
<sequence>MRIPAFGPSLLVLACAAAWAAPLKLATPRAEFQVLASGRVLAARLQGGRRLTLDLPGARDGAPVLDLRRAKAGPRRAEVPFLDRGPLVRTLVLEVRPETPEALFASIRVTNPQDRPLPLGEVRVLGVNLAPGRLNSFQGASVGWGEDEVLEPRPGARPNRMGAMNPDGLGGGIPVTAFWNAATCASLGALSTAACALPVDVAADGAVEASLTFPARTLAPRETWTSPRGYLSVHGGDFYEPLRLWSTLMGAQGWRPRVPPASAFEATWCSWGYGFDITPARMLGVLPKLKDLGLAWATLDDRWFDAYGDWKPRPDTFPGDALKAMVDRFHAAGVKVQLWWLPIGAEIANGKGESHRYRQSDVVRDHPEWLVLDPSGRPATMVRSLAVLDPALPDVRAYFRDMAVRFIRDYGFDGFKMDNIFAIPPCHNPLHRHASPDESTRAVAGLYREILEATHALKPEAVIQICPCGTLPSADWLPWMDQGVTADPVGAAQVRRRIKILKALLGPGAAVSGDHVELSAMTREGHPDWFETGEDFASTLGAGGVVSTKFVWPPTGAVPASGPVDLTPAREEVWRKWLALYDRKRLSSGTFLNLYTLGVDAPEGYAVAKDGILHYAFYAPGPWKGDVELRGLQPGTYRVRDYAEGRDLGPVTVPAGRAPRLPVAFTDHLLLEVAP</sequence>
<dbReference type="RefSeq" id="WP_316414466.1">
    <property type="nucleotide sequence ID" value="NZ_AP027080.1"/>
</dbReference>